<dbReference type="KEGG" id="scor:J3U87_33685"/>
<evidence type="ECO:0000313" key="5">
    <source>
        <dbReference type="EMBL" id="QTD50563.1"/>
    </source>
</evidence>
<dbReference type="RefSeq" id="WP_237380382.1">
    <property type="nucleotide sequence ID" value="NZ_CP071793.1"/>
</dbReference>
<reference evidence="5" key="1">
    <citation type="submission" date="2021-03" db="EMBL/GenBank/DDBJ databases">
        <title>Acanthopleuribacteraceae sp. M133.</title>
        <authorList>
            <person name="Wang G."/>
        </authorList>
    </citation>
    <scope>NUCLEOTIDE SEQUENCE</scope>
    <source>
        <strain evidence="5">M133</strain>
    </source>
</reference>
<dbReference type="PANTHER" id="PTHR30469">
    <property type="entry name" value="MULTIDRUG RESISTANCE PROTEIN MDTA"/>
    <property type="match status" value="1"/>
</dbReference>
<dbReference type="EMBL" id="CP071793">
    <property type="protein sequence ID" value="QTD50563.1"/>
    <property type="molecule type" value="Genomic_DNA"/>
</dbReference>
<dbReference type="Gene3D" id="2.40.30.170">
    <property type="match status" value="1"/>
</dbReference>
<organism evidence="5 6">
    <name type="scientific">Sulfidibacter corallicola</name>
    <dbReference type="NCBI Taxonomy" id="2818388"/>
    <lineage>
        <taxon>Bacteria</taxon>
        <taxon>Pseudomonadati</taxon>
        <taxon>Acidobacteriota</taxon>
        <taxon>Holophagae</taxon>
        <taxon>Acanthopleuribacterales</taxon>
        <taxon>Acanthopleuribacteraceae</taxon>
        <taxon>Sulfidibacter</taxon>
    </lineage>
</organism>
<dbReference type="GO" id="GO:1990281">
    <property type="term" value="C:efflux pump complex"/>
    <property type="evidence" value="ECO:0007669"/>
    <property type="project" value="TreeGrafter"/>
</dbReference>
<evidence type="ECO:0000256" key="2">
    <source>
        <dbReference type="SAM" id="Coils"/>
    </source>
</evidence>
<name>A0A8A4TLX1_SULCO</name>
<feature type="transmembrane region" description="Helical" evidence="4">
    <location>
        <begin position="36"/>
        <end position="57"/>
    </location>
</feature>
<dbReference type="SUPFAM" id="SSF111369">
    <property type="entry name" value="HlyD-like secretion proteins"/>
    <property type="match status" value="1"/>
</dbReference>
<keyword evidence="2" id="KW-0175">Coiled coil</keyword>
<dbReference type="AlphaFoldDB" id="A0A8A4TLX1"/>
<keyword evidence="4" id="KW-0472">Membrane</keyword>
<dbReference type="PANTHER" id="PTHR30469:SF12">
    <property type="entry name" value="MULTIDRUG RESISTANCE PROTEIN MDTA"/>
    <property type="match status" value="1"/>
</dbReference>
<keyword evidence="4" id="KW-1133">Transmembrane helix</keyword>
<feature type="coiled-coil region" evidence="2">
    <location>
        <begin position="148"/>
        <end position="211"/>
    </location>
</feature>
<accession>A0A8A4TLX1</accession>
<gene>
    <name evidence="5" type="ORF">J3U87_33685</name>
</gene>
<evidence type="ECO:0000256" key="4">
    <source>
        <dbReference type="SAM" id="Phobius"/>
    </source>
</evidence>
<dbReference type="Gene3D" id="1.10.287.470">
    <property type="entry name" value="Helix hairpin bin"/>
    <property type="match status" value="1"/>
</dbReference>
<evidence type="ECO:0000256" key="3">
    <source>
        <dbReference type="SAM" id="MobiDB-lite"/>
    </source>
</evidence>
<dbReference type="Proteomes" id="UP000663929">
    <property type="component" value="Chromosome"/>
</dbReference>
<evidence type="ECO:0000256" key="1">
    <source>
        <dbReference type="ARBA" id="ARBA00009477"/>
    </source>
</evidence>
<feature type="compositionally biased region" description="Pro residues" evidence="3">
    <location>
        <begin position="12"/>
        <end position="24"/>
    </location>
</feature>
<protein>
    <submittedName>
        <fullName evidence="5">Efflux RND transporter periplasmic adaptor subunit</fullName>
    </submittedName>
</protein>
<evidence type="ECO:0000313" key="6">
    <source>
        <dbReference type="Proteomes" id="UP000663929"/>
    </source>
</evidence>
<dbReference type="GO" id="GO:0015562">
    <property type="term" value="F:efflux transmembrane transporter activity"/>
    <property type="evidence" value="ECO:0007669"/>
    <property type="project" value="TreeGrafter"/>
</dbReference>
<keyword evidence="4" id="KW-0812">Transmembrane</keyword>
<proteinExistence type="inferred from homology"/>
<dbReference type="InterPro" id="IPR006143">
    <property type="entry name" value="RND_pump_MFP"/>
</dbReference>
<dbReference type="NCBIfam" id="TIGR01730">
    <property type="entry name" value="RND_mfp"/>
    <property type="match status" value="1"/>
</dbReference>
<feature type="region of interest" description="Disordered" evidence="3">
    <location>
        <begin position="1"/>
        <end position="29"/>
    </location>
</feature>
<sequence>MKQPNQIEPPVETSPPAPQTPNPPASTAKSGGVLRGVGITLLAFGLLFGTVAGVVVATNNRPDELTEEERPTLPEVAVVVASESQVQTRVTGYGEVRAQFEISLAAEVEGQIVDLGSSFATGSLVDKGALLVQVDESRYLERLALARSAVAQARVVLLQEEREAAQARREWERAKLSGTPDSPLLLHEPQLASARAELAAAEARLISAQLDVERTHIKAPFNAVVLRRHVSPGTYLQPGTVVADLIDRDRVEIRVPLSPDQWALLPEADLLGADRTPLTLTAHDGRATWRGYVLRVERHVESASRQRALIAAVDQPLSLANPLLPGTFVTAEIDGKRLDRVISIPASAMTRRGEVWYVTPDRRLASYPVSPLFERDGQLVVPPPTRDAEIEILVQPLQAYAPGMKVMTFEEREIGAEVDPAEEVRHDRAE</sequence>
<dbReference type="Gene3D" id="2.40.50.100">
    <property type="match status" value="1"/>
</dbReference>
<comment type="similarity">
    <text evidence="1">Belongs to the membrane fusion protein (MFP) (TC 8.A.1) family.</text>
</comment>
<keyword evidence="6" id="KW-1185">Reference proteome</keyword>